<protein>
    <submittedName>
        <fullName evidence="2">Uncharacterized protein</fullName>
    </submittedName>
</protein>
<gene>
    <name evidence="2" type="ORF">GCM10022295_49200</name>
</gene>
<feature type="region of interest" description="Disordered" evidence="1">
    <location>
        <begin position="1"/>
        <end position="70"/>
    </location>
</feature>
<dbReference type="Proteomes" id="UP001500707">
    <property type="component" value="Unassembled WGS sequence"/>
</dbReference>
<organism evidence="2 3">
    <name type="scientific">Streptomyces osmaniensis</name>
    <dbReference type="NCBI Taxonomy" id="593134"/>
    <lineage>
        <taxon>Bacteria</taxon>
        <taxon>Bacillati</taxon>
        <taxon>Actinomycetota</taxon>
        <taxon>Actinomycetes</taxon>
        <taxon>Kitasatosporales</taxon>
        <taxon>Streptomycetaceae</taxon>
        <taxon>Streptomyces</taxon>
    </lineage>
</organism>
<evidence type="ECO:0000313" key="2">
    <source>
        <dbReference type="EMBL" id="GAA3561146.1"/>
    </source>
</evidence>
<reference evidence="3" key="1">
    <citation type="journal article" date="2019" name="Int. J. Syst. Evol. Microbiol.">
        <title>The Global Catalogue of Microorganisms (GCM) 10K type strain sequencing project: providing services to taxonomists for standard genome sequencing and annotation.</title>
        <authorList>
            <consortium name="The Broad Institute Genomics Platform"/>
            <consortium name="The Broad Institute Genome Sequencing Center for Infectious Disease"/>
            <person name="Wu L."/>
            <person name="Ma J."/>
        </authorList>
    </citation>
    <scope>NUCLEOTIDE SEQUENCE [LARGE SCALE GENOMIC DNA]</scope>
    <source>
        <strain evidence="3">JCM 17656</strain>
    </source>
</reference>
<evidence type="ECO:0000313" key="3">
    <source>
        <dbReference type="Proteomes" id="UP001500707"/>
    </source>
</evidence>
<name>A0ABP6X537_9ACTN</name>
<proteinExistence type="predicted"/>
<evidence type="ECO:0000256" key="1">
    <source>
        <dbReference type="SAM" id="MobiDB-lite"/>
    </source>
</evidence>
<accession>A0ABP6X537</accession>
<keyword evidence="3" id="KW-1185">Reference proteome</keyword>
<comment type="caution">
    <text evidence="2">The sequence shown here is derived from an EMBL/GenBank/DDBJ whole genome shotgun (WGS) entry which is preliminary data.</text>
</comment>
<sequence>MARPAARLRSSCEDSVNNRPIGTRWTAGGDDAGDMPKKRFNISLKGSGEPKPNDDIDMAAPGTSTGPFHQNPAVRALQTERRNPSAPVVGRYAP</sequence>
<dbReference type="EMBL" id="BAABCE010000009">
    <property type="protein sequence ID" value="GAA3561146.1"/>
    <property type="molecule type" value="Genomic_DNA"/>
</dbReference>